<keyword evidence="2 5" id="KW-0378">Hydrolase</keyword>
<dbReference type="Gene3D" id="1.25.40.1050">
    <property type="match status" value="1"/>
</dbReference>
<evidence type="ECO:0000259" key="7">
    <source>
        <dbReference type="Pfam" id="PF03159"/>
    </source>
</evidence>
<dbReference type="InterPro" id="IPR041106">
    <property type="entry name" value="XRN1_D2_D3"/>
</dbReference>
<dbReference type="InterPro" id="IPR004859">
    <property type="entry name" value="Xrn1_N"/>
</dbReference>
<evidence type="ECO:0000256" key="4">
    <source>
        <dbReference type="ARBA" id="ARBA00038299"/>
    </source>
</evidence>
<keyword evidence="5" id="KW-0694">RNA-binding</keyword>
<dbReference type="InterPro" id="IPR047007">
    <property type="entry name" value="XRN1_D1_sf"/>
</dbReference>
<feature type="domain" description="Xrn1 N-terminal" evidence="7">
    <location>
        <begin position="1"/>
        <end position="230"/>
    </location>
</feature>
<dbReference type="GO" id="GO:0003723">
    <property type="term" value="F:RNA binding"/>
    <property type="evidence" value="ECO:0007669"/>
    <property type="project" value="UniProtKB-KW"/>
</dbReference>
<dbReference type="PIRSF" id="PIRSF006743">
    <property type="entry name" value="Exonuclease_Xnr1"/>
    <property type="match status" value="1"/>
</dbReference>
<sequence length="1618" mass="187628">MGVPKFFRWISERYPNISRVINDNQIPDFDNFYLDMNGIIHACSHLNEDSCEVNVTEEEIFRNIFHYIDFLFRLIKPKKVFFMAIDGVAPRAKMNQQRARRFRAGQDRIRKLKKIAEKSGQSLKSLIDNHFDTNSITPGTQFMANLHEQLKYFVHVKLTTDPLWEGVDVHLSGHLTPGEGEHKIMDYIRYTRLQPGYDVNTRHCLYGLDADLIMLGLVTHEIHFALLREEVKYGSKKASKILTPEEINWHLFHTCLLRNYIDLEFRSMKEKLKFTYDLECIIDDWILMAYLVGNDFIPHLPRVHINEEALSILWETYKTVLPTLDGYLNEFGELNLPRFEIYLTELAKLDHQRYADENDTFKNLNKATGRKTNPTEKESPLDQDDDIGGGFNFAALDQLNSKEPPSTISGDKYPVQKPSFNERKSPELSSVSDDDDESSDSDSLSDNQKKPKSETINDNDIDKMPLIEAEFRQHKNHYYREKMKINITSTDQLKIYIEQYIEALQWILKYYYQGCPSWSWFYPHHYAPYLSDLKNFKDLKINLQKGTPFKPFEQLLSVLPPTSRDLLPSVLQSLMVDPKSPLLDFYPEYFELDQNEKKHDWEALVLLPFIDEQLLLDSITKYYNQLDLNEQNQLPSLCYRTTENLRATENSLGKNLHFPPLKETRAICTEIPADQYRPDGLYFKHNHFQEKDMIIFPKFPSLNVLPYKYAYKASAVSLFETRSKATTLILNLIPQSDSDCITYNPQWNSKGENALPPFQITHNKTLIERYLGKRVFVDWPHFQYGIVCAISDFQYFYMWTDIPGGSYFYSEPVNNGENQDYKNYVQTPIYVSQTPFEVLTDHNQPPIYNWHQLNEVQIQMEYTKALNINRKYENQRGISIGPIPILLYVSPLIGYRTKCSSTSDKCRTAMCFSNQALAYPLQTTLFTLPNYKNDLDRMPQTIYDHFKINDHIFALRSPYYASSGNVQQINKDNNNKKHTVSYNNNKKHTVSCQMESSDTGNQPDIHTLIPKLHEHQLQYYTAQQIADRLKTSSCVVSKVTGKINVFSSNKRQRRAIPTNVGLSWKVNKPVKQLHGYTKKIDQVWYYSDAAMAIINDYMLKFPNIIEELTQKPRDDNYYEANIWPDKNPKHEIIQLRTWIKSLPTHSIPLTDGAWEILDLPVINEIEKSIKSFYTKRAEKKPVEKTKVFSFEPDRLFKASEFLGMCDPDIGTTFQLYDRVVNVRLGTGVPIGTRGTIIGIMHGQTNLDTYYEILFDNLPINSLEAILLGKNQQKCRIKVHSYHLLNYSHSLRVRSNNYQHQRSVPIVNTREQQTPINRQEQSSRVFRKQRDDKNTKQTKPKSAPASNTYEKPNFTEAKQTTPITNNSSSSPPTTIEQSVQSMNIIEDSSLFPPLVENLPDQEIMSTQMNLNIPSTVDPLFLRAIQDSEQLQYASHQSSTAVPQMDFQHVPPMFPQQTSHIDLSQYHQSSFPTDGVQYWPQESQNSFNQQSSIYTQSSYQQTMPNPFFQSVDQSFNPMMYDPSSGLPLYSPYNLPPETAFSGYPGEPMGGYFPLNNEQHPFPMQTQNIPAESHNTTATSHMQPQSSPLQNQQQTTSPNVTNRATLQFIPSQVLRNIPKKS</sequence>
<feature type="region of interest" description="Disordered" evidence="6">
    <location>
        <begin position="1571"/>
        <end position="1595"/>
    </location>
</feature>
<protein>
    <recommendedName>
        <fullName evidence="5">5'-3' exoribonuclease 1</fullName>
        <ecNumber evidence="5">3.1.13.-</ecNumber>
    </recommendedName>
</protein>
<evidence type="ECO:0000256" key="5">
    <source>
        <dbReference type="PIRNR" id="PIRNR006743"/>
    </source>
</evidence>
<comment type="similarity">
    <text evidence="4 5">Belongs to the 5'-3' exonuclease family.</text>
</comment>
<comment type="subcellular location">
    <subcellularLocation>
        <location evidence="5">Cytoplasm</location>
    </subcellularLocation>
</comment>
<organism evidence="11 12">
    <name type="scientific">Adineta steineri</name>
    <dbReference type="NCBI Taxonomy" id="433720"/>
    <lineage>
        <taxon>Eukaryota</taxon>
        <taxon>Metazoa</taxon>
        <taxon>Spiralia</taxon>
        <taxon>Gnathifera</taxon>
        <taxon>Rotifera</taxon>
        <taxon>Eurotatoria</taxon>
        <taxon>Bdelloidea</taxon>
        <taxon>Adinetida</taxon>
        <taxon>Adinetidae</taxon>
        <taxon>Adineta</taxon>
    </lineage>
</organism>
<dbReference type="Gene3D" id="3.40.50.12390">
    <property type="match status" value="2"/>
</dbReference>
<evidence type="ECO:0000256" key="2">
    <source>
        <dbReference type="ARBA" id="ARBA00022801"/>
    </source>
</evidence>
<feature type="compositionally biased region" description="Polar residues" evidence="6">
    <location>
        <begin position="361"/>
        <end position="372"/>
    </location>
</feature>
<feature type="domain" description="Exoribonuclease Xrn1 D2/D3" evidence="10">
    <location>
        <begin position="984"/>
        <end position="1180"/>
    </location>
</feature>
<evidence type="ECO:0000256" key="3">
    <source>
        <dbReference type="ARBA" id="ARBA00022839"/>
    </source>
</evidence>
<dbReference type="PANTHER" id="PTHR12341:SF7">
    <property type="entry name" value="5'-3' EXORIBONUCLEASE 1"/>
    <property type="match status" value="1"/>
</dbReference>
<proteinExistence type="inferred from homology"/>
<accession>A0A819BR03</accession>
<dbReference type="Pfam" id="PF18334">
    <property type="entry name" value="XRN1_D2_D3"/>
    <property type="match status" value="1"/>
</dbReference>
<dbReference type="Pfam" id="PF03159">
    <property type="entry name" value="XRN_N"/>
    <property type="match status" value="1"/>
</dbReference>
<feature type="compositionally biased region" description="Polar residues" evidence="6">
    <location>
        <begin position="400"/>
        <end position="409"/>
    </location>
</feature>
<dbReference type="EMBL" id="CAJOBB010001087">
    <property type="protein sequence ID" value="CAF3806258.1"/>
    <property type="molecule type" value="Genomic_DNA"/>
</dbReference>
<dbReference type="Pfam" id="PF18129">
    <property type="entry name" value="SH3_12"/>
    <property type="match status" value="1"/>
</dbReference>
<feature type="compositionally biased region" description="Low complexity" evidence="6">
    <location>
        <begin position="1359"/>
        <end position="1374"/>
    </location>
</feature>
<dbReference type="EC" id="3.1.13.-" evidence="5"/>
<evidence type="ECO:0000259" key="9">
    <source>
        <dbReference type="Pfam" id="PF18129"/>
    </source>
</evidence>
<dbReference type="Gene3D" id="2.30.30.750">
    <property type="match status" value="1"/>
</dbReference>
<name>A0A819BR03_9BILA</name>
<keyword evidence="3 5" id="KW-0269">Exonuclease</keyword>
<keyword evidence="1 5" id="KW-0540">Nuclease</keyword>
<evidence type="ECO:0000259" key="8">
    <source>
        <dbReference type="Pfam" id="PF17846"/>
    </source>
</evidence>
<dbReference type="FunFam" id="3.40.50.12390:FF:000002">
    <property type="entry name" value="5'-3' exoribonuclease 1"/>
    <property type="match status" value="1"/>
</dbReference>
<dbReference type="GO" id="GO:0000956">
    <property type="term" value="P:nuclear-transcribed mRNA catabolic process"/>
    <property type="evidence" value="ECO:0007669"/>
    <property type="project" value="InterPro"/>
</dbReference>
<feature type="domain" description="5'-3' exoribonuclease 1 SH3-like" evidence="9">
    <location>
        <begin position="1212"/>
        <end position="1256"/>
    </location>
</feature>
<evidence type="ECO:0000313" key="11">
    <source>
        <dbReference type="EMBL" id="CAF3806258.1"/>
    </source>
</evidence>
<dbReference type="Gene3D" id="2.170.260.40">
    <property type="match status" value="1"/>
</dbReference>
<dbReference type="InterPro" id="IPR027073">
    <property type="entry name" value="5_3_exoribonuclease"/>
</dbReference>
<evidence type="ECO:0000259" key="10">
    <source>
        <dbReference type="Pfam" id="PF18334"/>
    </source>
</evidence>
<keyword evidence="5" id="KW-0963">Cytoplasm</keyword>
<gene>
    <name evidence="11" type="ORF">KXQ929_LOCUS17346</name>
</gene>
<feature type="compositionally biased region" description="Polar residues" evidence="6">
    <location>
        <begin position="1308"/>
        <end position="1323"/>
    </location>
</feature>
<dbReference type="InterPro" id="IPR016494">
    <property type="entry name" value="5_3_exoribonuclease_1"/>
</dbReference>
<evidence type="ECO:0000256" key="1">
    <source>
        <dbReference type="ARBA" id="ARBA00022722"/>
    </source>
</evidence>
<dbReference type="GO" id="GO:0005737">
    <property type="term" value="C:cytoplasm"/>
    <property type="evidence" value="ECO:0007669"/>
    <property type="project" value="UniProtKB-SubCell"/>
</dbReference>
<feature type="domain" description="Xrn1 helical" evidence="8">
    <location>
        <begin position="275"/>
        <end position="631"/>
    </location>
</feature>
<feature type="region of interest" description="Disordered" evidence="6">
    <location>
        <begin position="360"/>
        <end position="387"/>
    </location>
</feature>
<dbReference type="InterPro" id="IPR047008">
    <property type="entry name" value="XRN1_SH3_sf"/>
</dbReference>
<dbReference type="GO" id="GO:0005634">
    <property type="term" value="C:nucleus"/>
    <property type="evidence" value="ECO:0007669"/>
    <property type="project" value="TreeGrafter"/>
</dbReference>
<evidence type="ECO:0000256" key="6">
    <source>
        <dbReference type="SAM" id="MobiDB-lite"/>
    </source>
</evidence>
<feature type="region of interest" description="Disordered" evidence="6">
    <location>
        <begin position="1304"/>
        <end position="1374"/>
    </location>
</feature>
<dbReference type="InterPro" id="IPR041412">
    <property type="entry name" value="Xrn1_helical"/>
</dbReference>
<reference evidence="11" key="1">
    <citation type="submission" date="2021-02" db="EMBL/GenBank/DDBJ databases">
        <authorList>
            <person name="Nowell W R."/>
        </authorList>
    </citation>
    <scope>NUCLEOTIDE SEQUENCE</scope>
</reference>
<dbReference type="InterPro" id="IPR041385">
    <property type="entry name" value="SH3_12"/>
</dbReference>
<feature type="compositionally biased region" description="Low complexity" evidence="6">
    <location>
        <begin position="1580"/>
        <end position="1595"/>
    </location>
</feature>
<feature type="compositionally biased region" description="Basic and acidic residues" evidence="6">
    <location>
        <begin position="447"/>
        <end position="461"/>
    </location>
</feature>
<dbReference type="Proteomes" id="UP000663868">
    <property type="component" value="Unassembled WGS sequence"/>
</dbReference>
<dbReference type="GO" id="GO:0016075">
    <property type="term" value="P:rRNA catabolic process"/>
    <property type="evidence" value="ECO:0007669"/>
    <property type="project" value="TreeGrafter"/>
</dbReference>
<dbReference type="PANTHER" id="PTHR12341">
    <property type="entry name" value="5'-&gt;3' EXORIBONUCLEASE"/>
    <property type="match status" value="1"/>
</dbReference>
<dbReference type="GO" id="GO:0004534">
    <property type="term" value="F:5'-3' RNA exonuclease activity"/>
    <property type="evidence" value="ECO:0007669"/>
    <property type="project" value="TreeGrafter"/>
</dbReference>
<dbReference type="Pfam" id="PF17846">
    <property type="entry name" value="XRN_M"/>
    <property type="match status" value="1"/>
</dbReference>
<feature type="region of interest" description="Disordered" evidence="6">
    <location>
        <begin position="400"/>
        <end position="461"/>
    </location>
</feature>
<evidence type="ECO:0000313" key="12">
    <source>
        <dbReference type="Proteomes" id="UP000663868"/>
    </source>
</evidence>
<comment type="caution">
    <text evidence="11">The sequence shown here is derived from an EMBL/GenBank/DDBJ whole genome shotgun (WGS) entry which is preliminary data.</text>
</comment>
<dbReference type="CDD" id="cd18673">
    <property type="entry name" value="PIN_XRN1-2-like"/>
    <property type="match status" value="1"/>
</dbReference>